<gene>
    <name evidence="2" type="ORF">JY651_49775</name>
</gene>
<keyword evidence="3" id="KW-1185">Reference proteome</keyword>
<protein>
    <recommendedName>
        <fullName evidence="4">Secreted protein</fullName>
    </recommendedName>
</protein>
<keyword evidence="1" id="KW-0732">Signal</keyword>
<reference evidence="2 3" key="1">
    <citation type="submission" date="2021-02" db="EMBL/GenBank/DDBJ databases">
        <title>De Novo genome assembly of isolated myxobacteria.</title>
        <authorList>
            <person name="Stevens D.C."/>
        </authorList>
    </citation>
    <scope>NUCLEOTIDE SEQUENCE [LARGE SCALE GENOMIC DNA]</scope>
    <source>
        <strain evidence="3">SCPEA02</strain>
    </source>
</reference>
<feature type="signal peptide" evidence="1">
    <location>
        <begin position="1"/>
        <end position="24"/>
    </location>
</feature>
<evidence type="ECO:0000313" key="3">
    <source>
        <dbReference type="Proteomes" id="UP000662747"/>
    </source>
</evidence>
<evidence type="ECO:0000313" key="2">
    <source>
        <dbReference type="EMBL" id="QSQ23092.1"/>
    </source>
</evidence>
<sequence length="194" mass="21349">MKLLNTLVAALSLALLLGSAPASASDYPPDYPVCNVNDSQTTGPFEVIRHTSKLPGRFATLTVSYRGYLRTKYRDDQISIFVKLNGQYATLPASAGTNSDAYIYLNAGTRNCTKCMRYMNTPLCNAHFAAGGQEGVWVCEQPNATENNIFLYGWDPYGNENAWDIYVAATANGEWDSNLGANYFARLPARTSCW</sequence>
<dbReference type="EMBL" id="CP071090">
    <property type="protein sequence ID" value="QSQ23092.1"/>
    <property type="molecule type" value="Genomic_DNA"/>
</dbReference>
<dbReference type="RefSeq" id="WP_206724667.1">
    <property type="nucleotide sequence ID" value="NZ_CP071090.1"/>
</dbReference>
<name>A0ABX7P040_9BACT</name>
<accession>A0ABX7P040</accession>
<evidence type="ECO:0000256" key="1">
    <source>
        <dbReference type="SAM" id="SignalP"/>
    </source>
</evidence>
<organism evidence="2 3">
    <name type="scientific">Pyxidicoccus parkwayensis</name>
    <dbReference type="NCBI Taxonomy" id="2813578"/>
    <lineage>
        <taxon>Bacteria</taxon>
        <taxon>Pseudomonadati</taxon>
        <taxon>Myxococcota</taxon>
        <taxon>Myxococcia</taxon>
        <taxon>Myxococcales</taxon>
        <taxon>Cystobacterineae</taxon>
        <taxon>Myxococcaceae</taxon>
        <taxon>Pyxidicoccus</taxon>
    </lineage>
</organism>
<proteinExistence type="predicted"/>
<dbReference type="Proteomes" id="UP000662747">
    <property type="component" value="Chromosome"/>
</dbReference>
<evidence type="ECO:0008006" key="4">
    <source>
        <dbReference type="Google" id="ProtNLM"/>
    </source>
</evidence>
<feature type="chain" id="PRO_5046641172" description="Secreted protein" evidence="1">
    <location>
        <begin position="25"/>
        <end position="194"/>
    </location>
</feature>